<dbReference type="STRING" id="1121395.SAMN02745215_04628"/>
<dbReference type="RefSeq" id="WP_018213654.1">
    <property type="nucleotide sequence ID" value="NZ_FRDN01000017.1"/>
</dbReference>
<dbReference type="AlphaFoldDB" id="A0A1M7UTX0"/>
<accession>A0A1M7UTX0</accession>
<protein>
    <submittedName>
        <fullName evidence="1">Uncharacterized protein</fullName>
    </submittedName>
</protein>
<dbReference type="EMBL" id="FRDN01000017">
    <property type="protein sequence ID" value="SHN86443.1"/>
    <property type="molecule type" value="Genomic_DNA"/>
</dbReference>
<proteinExistence type="predicted"/>
<dbReference type="Proteomes" id="UP000184010">
    <property type="component" value="Unassembled WGS sequence"/>
</dbReference>
<organism evidence="1 2">
    <name type="scientific">Desulfitobacterium chlororespirans DSM 11544</name>
    <dbReference type="NCBI Taxonomy" id="1121395"/>
    <lineage>
        <taxon>Bacteria</taxon>
        <taxon>Bacillati</taxon>
        <taxon>Bacillota</taxon>
        <taxon>Clostridia</taxon>
        <taxon>Eubacteriales</taxon>
        <taxon>Desulfitobacteriaceae</taxon>
        <taxon>Desulfitobacterium</taxon>
    </lineage>
</organism>
<sequence>MSEKIFGTEEWAKELIESLGEMQHNGIGDGFPCPRCGHYRMDNVLVRNALSRYASVYICSPCGMDEALRDMAGREPLPFLEWGMPLGFLEEEDEDVE</sequence>
<keyword evidence="2" id="KW-1185">Reference proteome</keyword>
<evidence type="ECO:0000313" key="2">
    <source>
        <dbReference type="Proteomes" id="UP000184010"/>
    </source>
</evidence>
<evidence type="ECO:0000313" key="1">
    <source>
        <dbReference type="EMBL" id="SHN86443.1"/>
    </source>
</evidence>
<name>A0A1M7UTX0_9FIRM</name>
<reference evidence="2" key="1">
    <citation type="submission" date="2016-12" db="EMBL/GenBank/DDBJ databases">
        <authorList>
            <person name="Varghese N."/>
            <person name="Submissions S."/>
        </authorList>
    </citation>
    <scope>NUCLEOTIDE SEQUENCE [LARGE SCALE GENOMIC DNA]</scope>
    <source>
        <strain evidence="2">DSM 11544</strain>
    </source>
</reference>
<gene>
    <name evidence="1" type="ORF">SAMN02745215_04628</name>
</gene>